<name>A0A161WHK7_9PEZI</name>
<dbReference type="Pfam" id="PF06985">
    <property type="entry name" value="HET"/>
    <property type="match status" value="1"/>
</dbReference>
<organism evidence="3 4">
    <name type="scientific">Colletotrichum tofieldiae</name>
    <dbReference type="NCBI Taxonomy" id="708197"/>
    <lineage>
        <taxon>Eukaryota</taxon>
        <taxon>Fungi</taxon>
        <taxon>Dikarya</taxon>
        <taxon>Ascomycota</taxon>
        <taxon>Pezizomycotina</taxon>
        <taxon>Sordariomycetes</taxon>
        <taxon>Hypocreomycetidae</taxon>
        <taxon>Glomerellales</taxon>
        <taxon>Glomerellaceae</taxon>
        <taxon>Colletotrichum</taxon>
        <taxon>Colletotrichum spaethianum species complex</taxon>
    </lineage>
</organism>
<feature type="domain" description="DUF8212" evidence="2">
    <location>
        <begin position="241"/>
        <end position="277"/>
    </location>
</feature>
<sequence>MRLIHTKTLELQEFIAGSPNYAILSHTWGAEEVTYQDMQVDRTLIQHKTGWKKIEGCCALALKSGFNWVWIDTCCIDKTSSAELSEAINSMFQWYRQANVCFVYMVDVPRLTCAPLLTFHNNENLHADQAAWVKNDKTVFMGSRWFTRGWTLQELLAPPVVEFYTADWSYIGTREDLADILEEQTKISKDALKFSALAGFSVRTKMRWAADRQTTRVEDIAYCLLGIFDINMPLLYGEGGRAFRRLQEEILKTTEDYSILIWSSIGLRSRAEPGHAPALASQPRDFEVLRLDATHVPDHLPVENPGRSARQITIIASRKPKTLLVTESQTGIGEPFCRAIGEFLPRTQQQEGLVFPPPSMSARGISITTFTNWKEQAGEPCDWLAWTLHEIKVGGTNYGICLDLQTEKQPLNPGINASRKWPGWLCLVPMQEVQDFKPMTFYLLAVPLLLNQQWRTTSLKTPVLGYQKAGLKFSKTNKAAAVIVQTYPPLKMEMIGDTYNFWHGLERTDVVAYGRRQVWAFVIECSKHGGNPPPYEFVVLFGRQLQGHGSWEWFCDALPVPAGGRSQAALRSFLDQKSSHEDMRCDSSALCSFDWGAVGAVVRSNRTETQWVVDVMIHCQGSQGPTG</sequence>
<keyword evidence="4" id="KW-1185">Reference proteome</keyword>
<proteinExistence type="predicted"/>
<dbReference type="AlphaFoldDB" id="A0A161WHK7"/>
<protein>
    <submittedName>
        <fullName evidence="3">HET domain-containing protein</fullName>
    </submittedName>
</protein>
<evidence type="ECO:0000313" key="4">
    <source>
        <dbReference type="Proteomes" id="UP000076552"/>
    </source>
</evidence>
<evidence type="ECO:0000259" key="1">
    <source>
        <dbReference type="Pfam" id="PF06985"/>
    </source>
</evidence>
<dbReference type="Pfam" id="PF26640">
    <property type="entry name" value="DUF8212"/>
    <property type="match status" value="1"/>
</dbReference>
<dbReference type="PANTHER" id="PTHR10622:SF10">
    <property type="entry name" value="HET DOMAIN-CONTAINING PROTEIN"/>
    <property type="match status" value="1"/>
</dbReference>
<comment type="caution">
    <text evidence="3">The sequence shown here is derived from an EMBL/GenBank/DDBJ whole genome shotgun (WGS) entry which is preliminary data.</text>
</comment>
<dbReference type="PANTHER" id="PTHR10622">
    <property type="entry name" value="HET DOMAIN-CONTAINING PROTEIN"/>
    <property type="match status" value="1"/>
</dbReference>
<dbReference type="InterPro" id="IPR058525">
    <property type="entry name" value="DUF8212"/>
</dbReference>
<dbReference type="InterPro" id="IPR010730">
    <property type="entry name" value="HET"/>
</dbReference>
<evidence type="ECO:0000313" key="3">
    <source>
        <dbReference type="EMBL" id="KZL70416.1"/>
    </source>
</evidence>
<dbReference type="STRING" id="708197.A0A161WHK7"/>
<feature type="domain" description="Heterokaryon incompatibility" evidence="1">
    <location>
        <begin position="21"/>
        <end position="154"/>
    </location>
</feature>
<accession>A0A161WHK7</accession>
<dbReference type="Proteomes" id="UP000076552">
    <property type="component" value="Unassembled WGS sequence"/>
</dbReference>
<evidence type="ECO:0000259" key="2">
    <source>
        <dbReference type="Pfam" id="PF26640"/>
    </source>
</evidence>
<reference evidence="3 4" key="1">
    <citation type="submission" date="2015-06" db="EMBL/GenBank/DDBJ databases">
        <title>Survival trade-offs in plant roots during colonization by closely related pathogenic and mutualistic fungi.</title>
        <authorList>
            <person name="Hacquard S."/>
            <person name="Kracher B."/>
            <person name="Hiruma K."/>
            <person name="Weinman A."/>
            <person name="Muench P."/>
            <person name="Garrido Oter R."/>
            <person name="Ver Loren van Themaat E."/>
            <person name="Dallerey J.-F."/>
            <person name="Damm U."/>
            <person name="Henrissat B."/>
            <person name="Lespinet O."/>
            <person name="Thon M."/>
            <person name="Kemen E."/>
            <person name="McHardy A.C."/>
            <person name="Schulze-Lefert P."/>
            <person name="O'Connell R.J."/>
        </authorList>
    </citation>
    <scope>NUCLEOTIDE SEQUENCE [LARGE SCALE GENOMIC DNA]</scope>
    <source>
        <strain evidence="3 4">0861</strain>
    </source>
</reference>
<dbReference type="EMBL" id="LFIV01000089">
    <property type="protein sequence ID" value="KZL70416.1"/>
    <property type="molecule type" value="Genomic_DNA"/>
</dbReference>
<gene>
    <name evidence="3" type="ORF">CT0861_06296</name>
</gene>